<dbReference type="RefSeq" id="WP_345672378.1">
    <property type="nucleotide sequence ID" value="NZ_BAABKC010000135.1"/>
</dbReference>
<keyword evidence="1" id="KW-0472">Membrane</keyword>
<evidence type="ECO:0000256" key="1">
    <source>
        <dbReference type="SAM" id="Phobius"/>
    </source>
</evidence>
<feature type="transmembrane region" description="Helical" evidence="1">
    <location>
        <begin position="159"/>
        <end position="180"/>
    </location>
</feature>
<keyword evidence="3" id="KW-1185">Reference proteome</keyword>
<feature type="transmembrane region" description="Helical" evidence="1">
    <location>
        <begin position="46"/>
        <end position="65"/>
    </location>
</feature>
<keyword evidence="1" id="KW-0812">Transmembrane</keyword>
<feature type="transmembrane region" description="Helical" evidence="1">
    <location>
        <begin position="132"/>
        <end position="152"/>
    </location>
</feature>
<feature type="transmembrane region" description="Helical" evidence="1">
    <location>
        <begin position="12"/>
        <end position="34"/>
    </location>
</feature>
<name>A0ABP9LN97_9ACTN</name>
<keyword evidence="1" id="KW-1133">Transmembrane helix</keyword>
<feature type="transmembrane region" description="Helical" evidence="1">
    <location>
        <begin position="103"/>
        <end position="126"/>
    </location>
</feature>
<proteinExistence type="predicted"/>
<gene>
    <name evidence="2" type="ORF">GCM10023336_73470</name>
</gene>
<protein>
    <recommendedName>
        <fullName evidence="4">VIT family protein</fullName>
    </recommendedName>
</protein>
<organism evidence="2 3">
    <name type="scientific">Streptomyces similanensis</name>
    <dbReference type="NCBI Taxonomy" id="1274988"/>
    <lineage>
        <taxon>Bacteria</taxon>
        <taxon>Bacillati</taxon>
        <taxon>Actinomycetota</taxon>
        <taxon>Actinomycetes</taxon>
        <taxon>Kitasatosporales</taxon>
        <taxon>Streptomycetaceae</taxon>
        <taxon>Streptomyces</taxon>
    </lineage>
</organism>
<evidence type="ECO:0000313" key="3">
    <source>
        <dbReference type="Proteomes" id="UP001500124"/>
    </source>
</evidence>
<dbReference type="Proteomes" id="UP001500124">
    <property type="component" value="Unassembled WGS sequence"/>
</dbReference>
<dbReference type="EMBL" id="BAABKC010000135">
    <property type="protein sequence ID" value="GAA5080304.1"/>
    <property type="molecule type" value="Genomic_DNA"/>
</dbReference>
<sequence>MTASPAAAVEKVRLPLVLGITDGLLNALTLAAASLTGSGSPVGWGLAARVGCAALITSAFTVMVADYAERRAHLVHVAKELSLSGSGRMAATRLGRLALLRSYGAALVACVASFAGAALPLALGAVLPGPPWIVVVLAVLALSALGAALARLLAGRPALWALAMAAGGVATTLIGVRLNIA</sequence>
<evidence type="ECO:0000313" key="2">
    <source>
        <dbReference type="EMBL" id="GAA5080304.1"/>
    </source>
</evidence>
<comment type="caution">
    <text evidence="2">The sequence shown here is derived from an EMBL/GenBank/DDBJ whole genome shotgun (WGS) entry which is preliminary data.</text>
</comment>
<accession>A0ABP9LN97</accession>
<evidence type="ECO:0008006" key="4">
    <source>
        <dbReference type="Google" id="ProtNLM"/>
    </source>
</evidence>
<reference evidence="3" key="1">
    <citation type="journal article" date="2019" name="Int. J. Syst. Evol. Microbiol.">
        <title>The Global Catalogue of Microorganisms (GCM) 10K type strain sequencing project: providing services to taxonomists for standard genome sequencing and annotation.</title>
        <authorList>
            <consortium name="The Broad Institute Genomics Platform"/>
            <consortium name="The Broad Institute Genome Sequencing Center for Infectious Disease"/>
            <person name="Wu L."/>
            <person name="Ma J."/>
        </authorList>
    </citation>
    <scope>NUCLEOTIDE SEQUENCE [LARGE SCALE GENOMIC DNA]</scope>
    <source>
        <strain evidence="3">JCM 18410</strain>
    </source>
</reference>